<organism evidence="3 4">
    <name type="scientific">Arachnia propionica</name>
    <dbReference type="NCBI Taxonomy" id="1750"/>
    <lineage>
        <taxon>Bacteria</taxon>
        <taxon>Bacillati</taxon>
        <taxon>Actinomycetota</taxon>
        <taxon>Actinomycetes</taxon>
        <taxon>Propionibacteriales</taxon>
        <taxon>Propionibacteriaceae</taxon>
        <taxon>Arachnia</taxon>
    </lineage>
</organism>
<evidence type="ECO:0008006" key="5">
    <source>
        <dbReference type="Google" id="ProtNLM"/>
    </source>
</evidence>
<accession>A0A3P1T1Q8</accession>
<sequence>MVPIRTVKKVLIGAVAVAVIGSPANALPPVDSKVDTITDLMNASGLSGTVATRGEEQVGDGGAMYFRIADTQPSDRLGKISIPLADQRWAVPTSLPTAPPRAVDEAAVADALKRAQTFVDAGNELTWDATRQSPLSGVNVHATTSRPYAITCSQFLGMTLTGWDYSHTTYVADSNTRVGRWVDFGHDPVGSRIWQANNLASWFYAHGDLWFSQDQQYAPGDILFFSQQNPEASNSRVQRGEVGAYFGNIYHTALYVGDGKVMHARSKGLGVVLEDLNPSLAKDVTFVARPEWVPAGGDGATPTPAPVTTPAAPASSGSPSASPTPSTAPSPATDTVPATQTGRPGLPNTGIDG</sequence>
<evidence type="ECO:0000256" key="2">
    <source>
        <dbReference type="SAM" id="SignalP"/>
    </source>
</evidence>
<evidence type="ECO:0000256" key="1">
    <source>
        <dbReference type="SAM" id="MobiDB-lite"/>
    </source>
</evidence>
<dbReference type="AlphaFoldDB" id="A0A3P1T1Q8"/>
<dbReference type="OrthoDB" id="5177647at2"/>
<dbReference type="SUPFAM" id="SSF54001">
    <property type="entry name" value="Cysteine proteinases"/>
    <property type="match status" value="1"/>
</dbReference>
<protein>
    <recommendedName>
        <fullName evidence="5">NlpC/P60 domain-containing protein</fullName>
    </recommendedName>
</protein>
<proteinExistence type="predicted"/>
<gene>
    <name evidence="3" type="ORF">EII34_14635</name>
</gene>
<keyword evidence="2" id="KW-0732">Signal</keyword>
<dbReference type="EMBL" id="RQZG01000023">
    <property type="protein sequence ID" value="RRD03299.1"/>
    <property type="molecule type" value="Genomic_DNA"/>
</dbReference>
<comment type="caution">
    <text evidence="3">The sequence shown here is derived from an EMBL/GenBank/DDBJ whole genome shotgun (WGS) entry which is preliminary data.</text>
</comment>
<feature type="compositionally biased region" description="Low complexity" evidence="1">
    <location>
        <begin position="300"/>
        <end position="339"/>
    </location>
</feature>
<dbReference type="Gene3D" id="3.90.1720.10">
    <property type="entry name" value="endopeptidase domain like (from Nostoc punctiforme)"/>
    <property type="match status" value="1"/>
</dbReference>
<evidence type="ECO:0000313" key="4">
    <source>
        <dbReference type="Proteomes" id="UP000280819"/>
    </source>
</evidence>
<feature type="region of interest" description="Disordered" evidence="1">
    <location>
        <begin position="293"/>
        <end position="353"/>
    </location>
</feature>
<evidence type="ECO:0000313" key="3">
    <source>
        <dbReference type="EMBL" id="RRD03299.1"/>
    </source>
</evidence>
<name>A0A3P1T1Q8_9ACTN</name>
<reference evidence="3 4" key="1">
    <citation type="submission" date="2018-11" db="EMBL/GenBank/DDBJ databases">
        <title>Genomes From Bacteria Associated with the Canine Oral Cavity: a Test Case for Automated Genome-Based Taxonomic Assignment.</title>
        <authorList>
            <person name="Coil D.A."/>
            <person name="Jospin G."/>
            <person name="Darling A.E."/>
            <person name="Wallis C."/>
            <person name="Davis I.J."/>
            <person name="Harris S."/>
            <person name="Eisen J.A."/>
            <person name="Holcombe L.J."/>
            <person name="O'Flynn C."/>
        </authorList>
    </citation>
    <scope>NUCLEOTIDE SEQUENCE [LARGE SCALE GENOMIC DNA]</scope>
    <source>
        <strain evidence="3 4">OH887_COT-365</strain>
    </source>
</reference>
<feature type="signal peptide" evidence="2">
    <location>
        <begin position="1"/>
        <end position="26"/>
    </location>
</feature>
<dbReference type="Proteomes" id="UP000280819">
    <property type="component" value="Unassembled WGS sequence"/>
</dbReference>
<feature type="chain" id="PRO_5018151892" description="NlpC/P60 domain-containing protein" evidence="2">
    <location>
        <begin position="27"/>
        <end position="353"/>
    </location>
</feature>
<dbReference type="InterPro" id="IPR038765">
    <property type="entry name" value="Papain-like_cys_pep_sf"/>
</dbReference>
<dbReference type="RefSeq" id="WP_124845915.1">
    <property type="nucleotide sequence ID" value="NZ_JAUNKP010000027.1"/>
</dbReference>